<sequence>MANKKSSAAAVAAAAKAKIVDKIEPVPFPENFKVEQARKAVTALLAHHGKEKERISETQLMAKDEHVWLVVNTKQMPTKKSLKPVRIPLPHPALPPPPKSSVCLFTRSPQREYKDLLAAHNIKFVDRVVGVEKLRGKHKPFEARRALMKAHDIFLCDAKIMPSMPKLLGKIFFDAKKQPIPVTLARKDLKAELARAISSTFFHESLGTCTSVRIATASREDPEDAHSADEVMENLMASLPAVVSRITGHWDNVKSIGIKTSASIMLPIWTSDINSLHIDADEKVLSRSEKAVKRGLIDEDDSDDSVMHNDSEEEAPKSKKQKKSAASSVTATKAETKSTPSKKATPAAAVATATASPATKAKSPAGKTKAAAVDIPLPPAAKPAAAAKEPKKVMAGKPTAAATPSKKKAPAASAASKVKQSVVGKKKIAKK</sequence>
<reference evidence="1" key="1">
    <citation type="submission" date="2023-04" db="EMBL/GenBank/DDBJ databases">
        <title>Draft Genome sequencing of Naganishia species isolated from polar environments using Oxford Nanopore Technology.</title>
        <authorList>
            <person name="Leo P."/>
            <person name="Venkateswaran K."/>
        </authorList>
    </citation>
    <scope>NUCLEOTIDE SEQUENCE</scope>
    <source>
        <strain evidence="1">MNA-CCFEE 5423</strain>
    </source>
</reference>
<organism evidence="1 2">
    <name type="scientific">Naganishia friedmannii</name>
    <dbReference type="NCBI Taxonomy" id="89922"/>
    <lineage>
        <taxon>Eukaryota</taxon>
        <taxon>Fungi</taxon>
        <taxon>Dikarya</taxon>
        <taxon>Basidiomycota</taxon>
        <taxon>Agaricomycotina</taxon>
        <taxon>Tremellomycetes</taxon>
        <taxon>Filobasidiales</taxon>
        <taxon>Filobasidiaceae</taxon>
        <taxon>Naganishia</taxon>
    </lineage>
</organism>
<name>A0ACC2VDZ2_9TREE</name>
<comment type="caution">
    <text evidence="1">The sequence shown here is derived from an EMBL/GenBank/DDBJ whole genome shotgun (WGS) entry which is preliminary data.</text>
</comment>
<evidence type="ECO:0000313" key="1">
    <source>
        <dbReference type="EMBL" id="KAJ9097152.1"/>
    </source>
</evidence>
<keyword evidence="2" id="KW-1185">Reference proteome</keyword>
<evidence type="ECO:0000313" key="2">
    <source>
        <dbReference type="Proteomes" id="UP001227268"/>
    </source>
</evidence>
<dbReference type="EMBL" id="JASBWT010000017">
    <property type="protein sequence ID" value="KAJ9097152.1"/>
    <property type="molecule type" value="Genomic_DNA"/>
</dbReference>
<dbReference type="Proteomes" id="UP001227268">
    <property type="component" value="Unassembled WGS sequence"/>
</dbReference>
<protein>
    <submittedName>
        <fullName evidence="1">Uncharacterized protein</fullName>
    </submittedName>
</protein>
<accession>A0ACC2VDZ2</accession>
<proteinExistence type="predicted"/>
<gene>
    <name evidence="1" type="ORF">QFC21_004821</name>
</gene>